<keyword evidence="2" id="KW-0732">Signal</keyword>
<name>A0ABR7CV81_9BACT</name>
<keyword evidence="1" id="KW-0175">Coiled coil</keyword>
<evidence type="ECO:0000256" key="2">
    <source>
        <dbReference type="SAM" id="SignalP"/>
    </source>
</evidence>
<feature type="chain" id="PRO_5045795350" description="Zinc-binding metallo-peptidase" evidence="2">
    <location>
        <begin position="22"/>
        <end position="389"/>
    </location>
</feature>
<organism evidence="3 4">
    <name type="scientific">Butyricimonas hominis</name>
    <dbReference type="NCBI Taxonomy" id="2763032"/>
    <lineage>
        <taxon>Bacteria</taxon>
        <taxon>Pseudomonadati</taxon>
        <taxon>Bacteroidota</taxon>
        <taxon>Bacteroidia</taxon>
        <taxon>Bacteroidales</taxon>
        <taxon>Odoribacteraceae</taxon>
        <taxon>Butyricimonas</taxon>
    </lineage>
</organism>
<evidence type="ECO:0000313" key="4">
    <source>
        <dbReference type="Proteomes" id="UP000646484"/>
    </source>
</evidence>
<gene>
    <name evidence="3" type="ORF">H8S64_00610</name>
</gene>
<evidence type="ECO:0008006" key="5">
    <source>
        <dbReference type="Google" id="ProtNLM"/>
    </source>
</evidence>
<accession>A0ABR7CV81</accession>
<dbReference type="PROSITE" id="PS51257">
    <property type="entry name" value="PROKAR_LIPOPROTEIN"/>
    <property type="match status" value="1"/>
</dbReference>
<dbReference type="Gene3D" id="3.40.390.70">
    <property type="match status" value="1"/>
</dbReference>
<dbReference type="Proteomes" id="UP000646484">
    <property type="component" value="Unassembled WGS sequence"/>
</dbReference>
<evidence type="ECO:0000256" key="1">
    <source>
        <dbReference type="SAM" id="Coils"/>
    </source>
</evidence>
<reference evidence="3 4" key="1">
    <citation type="submission" date="2020-08" db="EMBL/GenBank/DDBJ databases">
        <title>Genome public.</title>
        <authorList>
            <person name="Liu C."/>
            <person name="Sun Q."/>
        </authorList>
    </citation>
    <scope>NUCLEOTIDE SEQUENCE [LARGE SCALE GENOMIC DNA]</scope>
    <source>
        <strain evidence="3 4">NSJ-56</strain>
    </source>
</reference>
<feature type="coiled-coil region" evidence="1">
    <location>
        <begin position="243"/>
        <end position="274"/>
    </location>
</feature>
<dbReference type="RefSeq" id="WP_186974573.1">
    <property type="nucleotide sequence ID" value="NZ_JACOOH010000001.1"/>
</dbReference>
<keyword evidence="4" id="KW-1185">Reference proteome</keyword>
<protein>
    <recommendedName>
        <fullName evidence="5">Zinc-binding metallo-peptidase</fullName>
    </recommendedName>
</protein>
<proteinExistence type="predicted"/>
<dbReference type="EMBL" id="JACOOH010000001">
    <property type="protein sequence ID" value="MBC5619592.1"/>
    <property type="molecule type" value="Genomic_DNA"/>
</dbReference>
<evidence type="ECO:0000313" key="3">
    <source>
        <dbReference type="EMBL" id="MBC5619592.1"/>
    </source>
</evidence>
<sequence>MKRFICILLLGMFLACSEEDALTPTEVKDWYVITPTENMDEVDEAIYHLYEKYNKAVFYKDTIGSEDRGWKDENGNPKLYYEVLRLSYDMTESNNIQTKITYTPVDVSTLESKKAMLPLLELMDEKLFAWIEGADVHVPAVLIVQDMERAKKPLYVYRGFGVLGFALNCFEQKNADSLIQRTFLHEVCYVALQENLSTYQDIVINAFENNTSASPAVAKECWGVNYETFVPSYVSWLTSVNNLQVYANMKLQYEQQKEEALEQLKNENLTEAERKKWETKLSSAEMMLTFVEGKLGNYDEYKANLELYCPENFGLLGLTQGKVGDKLAYFVPTAVEDFAAYLDAMLDYSEEEFKAKYEKYPLVQARYILVQHVLKNAGFDIQRIRSEID</sequence>
<feature type="signal peptide" evidence="2">
    <location>
        <begin position="1"/>
        <end position="21"/>
    </location>
</feature>
<comment type="caution">
    <text evidence="3">The sequence shown here is derived from an EMBL/GenBank/DDBJ whole genome shotgun (WGS) entry which is preliminary data.</text>
</comment>